<organism evidence="8 9">
    <name type="scientific">Candidatus Jorgensenbacteria bacterium RIFCSPLOWO2_01_FULL_45_25b</name>
    <dbReference type="NCBI Taxonomy" id="1798471"/>
    <lineage>
        <taxon>Bacteria</taxon>
        <taxon>Candidatus Joergenseniibacteriota</taxon>
    </lineage>
</organism>
<comment type="caution">
    <text evidence="8">The sequence shown here is derived from an EMBL/GenBank/DDBJ whole genome shotgun (WGS) entry which is preliminary data.</text>
</comment>
<evidence type="ECO:0000256" key="1">
    <source>
        <dbReference type="ARBA" id="ARBA00005439"/>
    </source>
</evidence>
<dbReference type="NCBIfam" id="TIGR00168">
    <property type="entry name" value="infC"/>
    <property type="match status" value="1"/>
</dbReference>
<dbReference type="Pfam" id="PF05198">
    <property type="entry name" value="IF3_N"/>
    <property type="match status" value="1"/>
</dbReference>
<evidence type="ECO:0000313" key="8">
    <source>
        <dbReference type="EMBL" id="OGG40773.1"/>
    </source>
</evidence>
<dbReference type="InterPro" id="IPR019815">
    <property type="entry name" value="Translation_initiation_fac_3_C"/>
</dbReference>
<keyword evidence="2 8" id="KW-0396">Initiation factor</keyword>
<proteinExistence type="inferred from homology"/>
<gene>
    <name evidence="8" type="ORF">A3A21_00910</name>
</gene>
<dbReference type="AlphaFoldDB" id="A0A1F6BVC8"/>
<dbReference type="EMBL" id="MFKK01000019">
    <property type="protein sequence ID" value="OGG40773.1"/>
    <property type="molecule type" value="Genomic_DNA"/>
</dbReference>
<dbReference type="PANTHER" id="PTHR10938:SF0">
    <property type="entry name" value="TRANSLATION INITIATION FACTOR IF-3, MITOCHONDRIAL"/>
    <property type="match status" value="1"/>
</dbReference>
<dbReference type="STRING" id="1798471.A3A21_00910"/>
<dbReference type="Proteomes" id="UP000176996">
    <property type="component" value="Unassembled WGS sequence"/>
</dbReference>
<reference evidence="8 9" key="1">
    <citation type="journal article" date="2016" name="Nat. Commun.">
        <title>Thousands of microbial genomes shed light on interconnected biogeochemical processes in an aquifer system.</title>
        <authorList>
            <person name="Anantharaman K."/>
            <person name="Brown C.T."/>
            <person name="Hug L.A."/>
            <person name="Sharon I."/>
            <person name="Castelle C.J."/>
            <person name="Probst A.J."/>
            <person name="Thomas B.C."/>
            <person name="Singh A."/>
            <person name="Wilkins M.J."/>
            <person name="Karaoz U."/>
            <person name="Brodie E.L."/>
            <person name="Williams K.H."/>
            <person name="Hubbard S.S."/>
            <person name="Banfield J.F."/>
        </authorList>
    </citation>
    <scope>NUCLEOTIDE SEQUENCE [LARGE SCALE GENOMIC DNA]</scope>
</reference>
<dbReference type="InterPro" id="IPR036788">
    <property type="entry name" value="T_IF-3_C_sf"/>
</dbReference>
<evidence type="ECO:0000256" key="2">
    <source>
        <dbReference type="ARBA" id="ARBA00022540"/>
    </source>
</evidence>
<dbReference type="GO" id="GO:0043022">
    <property type="term" value="F:ribosome binding"/>
    <property type="evidence" value="ECO:0007669"/>
    <property type="project" value="TreeGrafter"/>
</dbReference>
<dbReference type="SUPFAM" id="SSF55200">
    <property type="entry name" value="Translation initiation factor IF3, C-terminal domain"/>
    <property type="match status" value="1"/>
</dbReference>
<dbReference type="GO" id="GO:0032790">
    <property type="term" value="P:ribosome disassembly"/>
    <property type="evidence" value="ECO:0007669"/>
    <property type="project" value="TreeGrafter"/>
</dbReference>
<dbReference type="Pfam" id="PF00707">
    <property type="entry name" value="IF3_C"/>
    <property type="match status" value="1"/>
</dbReference>
<comment type="similarity">
    <text evidence="1">Belongs to the IF-3 family.</text>
</comment>
<dbReference type="Gene3D" id="3.10.20.80">
    <property type="entry name" value="Translation initiation factor 3 (IF-3), N-terminal domain"/>
    <property type="match status" value="1"/>
</dbReference>
<evidence type="ECO:0000259" key="6">
    <source>
        <dbReference type="Pfam" id="PF00707"/>
    </source>
</evidence>
<dbReference type="Gene3D" id="3.30.110.10">
    <property type="entry name" value="Translation initiation factor 3 (IF-3), C-terminal domain"/>
    <property type="match status" value="1"/>
</dbReference>
<keyword evidence="3" id="KW-0648">Protein biosynthesis</keyword>
<evidence type="ECO:0000313" key="9">
    <source>
        <dbReference type="Proteomes" id="UP000176996"/>
    </source>
</evidence>
<protein>
    <recommendedName>
        <fullName evidence="4">Translation initiation factor IF-3</fullName>
    </recommendedName>
</protein>
<evidence type="ECO:0000256" key="4">
    <source>
        <dbReference type="NCBIfam" id="TIGR00168"/>
    </source>
</evidence>
<accession>A0A1F6BVC8</accession>
<name>A0A1F6BVC8_9BACT</name>
<dbReference type="InterPro" id="IPR001288">
    <property type="entry name" value="Translation_initiation_fac_3"/>
</dbReference>
<feature type="domain" description="Translation initiation factor 3 C-terminal" evidence="6">
    <location>
        <begin position="82"/>
        <end position="161"/>
    </location>
</feature>
<dbReference type="SUPFAM" id="SSF54364">
    <property type="entry name" value="Translation initiation factor IF3, N-terminal domain"/>
    <property type="match status" value="1"/>
</dbReference>
<evidence type="ECO:0000259" key="7">
    <source>
        <dbReference type="Pfam" id="PF05198"/>
    </source>
</evidence>
<feature type="compositionally biased region" description="Basic and acidic residues" evidence="5">
    <location>
        <begin position="66"/>
        <end position="85"/>
    </location>
</feature>
<dbReference type="GO" id="GO:0005737">
    <property type="term" value="C:cytoplasm"/>
    <property type="evidence" value="ECO:0007669"/>
    <property type="project" value="UniProtKB-ARBA"/>
</dbReference>
<sequence>MTNRVNEQITTAEVRVVNDANEGLGIMAISKAIDLAKEQGLDLIEIAPQATPPVVKIMSFDKFRYQKEKDDKKQQREQKSKDLKQVRISPRAAKNDLEIKIKRTEEFLEKGHRVEINLFLKGREKAHKDWGLKKMEEFLQMIKVPHQLAAPPRDAGRGYAVQIYKKK</sequence>
<feature type="region of interest" description="Disordered" evidence="5">
    <location>
        <begin position="66"/>
        <end position="86"/>
    </location>
</feature>
<evidence type="ECO:0000256" key="5">
    <source>
        <dbReference type="SAM" id="MobiDB-lite"/>
    </source>
</evidence>
<dbReference type="InterPro" id="IPR036787">
    <property type="entry name" value="T_IF-3_N_sf"/>
</dbReference>
<evidence type="ECO:0000256" key="3">
    <source>
        <dbReference type="ARBA" id="ARBA00022917"/>
    </source>
</evidence>
<dbReference type="InterPro" id="IPR019814">
    <property type="entry name" value="Translation_initiation_fac_3_N"/>
</dbReference>
<dbReference type="PANTHER" id="PTHR10938">
    <property type="entry name" value="TRANSLATION INITIATION FACTOR IF-3"/>
    <property type="match status" value="1"/>
</dbReference>
<feature type="domain" description="Translation initiation factor 3 N-terminal" evidence="7">
    <location>
        <begin position="5"/>
        <end position="74"/>
    </location>
</feature>
<dbReference type="GO" id="GO:0003743">
    <property type="term" value="F:translation initiation factor activity"/>
    <property type="evidence" value="ECO:0007669"/>
    <property type="project" value="UniProtKB-UniRule"/>
</dbReference>